<evidence type="ECO:0000256" key="1">
    <source>
        <dbReference type="ARBA" id="ARBA00022448"/>
    </source>
</evidence>
<dbReference type="AlphaFoldDB" id="A0A7C5Q3N1"/>
<keyword evidence="1" id="KW-0813">Transport</keyword>
<feature type="domain" description="Organic solvent tolerance-like N-terminal" evidence="4">
    <location>
        <begin position="20"/>
        <end position="123"/>
    </location>
</feature>
<dbReference type="Gene3D" id="2.60.450.10">
    <property type="entry name" value="Lipopolysaccharide (LPS) transport protein A like domain"/>
    <property type="match status" value="1"/>
</dbReference>
<dbReference type="Proteomes" id="UP000885792">
    <property type="component" value="Unassembled WGS sequence"/>
</dbReference>
<proteinExistence type="predicted"/>
<reference evidence="5" key="1">
    <citation type="journal article" date="2020" name="mSystems">
        <title>Genome- and Community-Level Interaction Insights into Carbon Utilization and Element Cycling Functions of Hydrothermarchaeota in Hydrothermal Sediment.</title>
        <authorList>
            <person name="Zhou Z."/>
            <person name="Liu Y."/>
            <person name="Xu W."/>
            <person name="Pan J."/>
            <person name="Luo Z.H."/>
            <person name="Li M."/>
        </authorList>
    </citation>
    <scope>NUCLEOTIDE SEQUENCE [LARGE SCALE GENOMIC DNA]</scope>
    <source>
        <strain evidence="5">HyVt-501</strain>
    </source>
</reference>
<keyword evidence="3" id="KW-0574">Periplasm</keyword>
<protein>
    <submittedName>
        <fullName evidence="5">Lipopolysaccharide transport periplasmic protein LptA</fullName>
    </submittedName>
</protein>
<evidence type="ECO:0000256" key="3">
    <source>
        <dbReference type="ARBA" id="ARBA00022764"/>
    </source>
</evidence>
<name>A0A7C5Q3N1_AQUAO</name>
<dbReference type="GO" id="GO:0017089">
    <property type="term" value="F:glycolipid transfer activity"/>
    <property type="evidence" value="ECO:0007669"/>
    <property type="project" value="TreeGrafter"/>
</dbReference>
<dbReference type="GO" id="GO:0030288">
    <property type="term" value="C:outer membrane-bounded periplasmic space"/>
    <property type="evidence" value="ECO:0007669"/>
    <property type="project" value="TreeGrafter"/>
</dbReference>
<accession>A0A7C5Q3N1</accession>
<evidence type="ECO:0000259" key="4">
    <source>
        <dbReference type="Pfam" id="PF03968"/>
    </source>
</evidence>
<organism evidence="5">
    <name type="scientific">Aquifex aeolicus</name>
    <dbReference type="NCBI Taxonomy" id="63363"/>
    <lineage>
        <taxon>Bacteria</taxon>
        <taxon>Pseudomonadati</taxon>
        <taxon>Aquificota</taxon>
        <taxon>Aquificia</taxon>
        <taxon>Aquificales</taxon>
        <taxon>Aquificaceae</taxon>
        <taxon>Aquifex</taxon>
    </lineage>
</organism>
<keyword evidence="2" id="KW-0732">Signal</keyword>
<dbReference type="InterPro" id="IPR005653">
    <property type="entry name" value="OstA-like_N"/>
</dbReference>
<comment type="caution">
    <text evidence="5">The sequence shown here is derived from an EMBL/GenBank/DDBJ whole genome shotgun (WGS) entry which is preliminary data.</text>
</comment>
<dbReference type="InterPro" id="IPR052037">
    <property type="entry name" value="LPS_export_LptA"/>
</dbReference>
<dbReference type="NCBIfam" id="TIGR03002">
    <property type="entry name" value="outer_YhbN_LptA"/>
    <property type="match status" value="1"/>
</dbReference>
<dbReference type="EMBL" id="DRNB01000248">
    <property type="protein sequence ID" value="HHJ64613.1"/>
    <property type="molecule type" value="Genomic_DNA"/>
</dbReference>
<sequence>MNYKLPLLLLITSLLWGQPITGEAQKLEFKKDRIVYTGKVKLTRGEATLRARKVTILLDEEGKPLKLVAEGNVLYLEPGRKATADYAEYDLRKEVIVLRGSAKVEERKNVLEAEEIVYDRRNETLQAKGGEGKVRTIYIEEAQE</sequence>
<evidence type="ECO:0000256" key="2">
    <source>
        <dbReference type="ARBA" id="ARBA00022729"/>
    </source>
</evidence>
<dbReference type="GO" id="GO:0001530">
    <property type="term" value="F:lipopolysaccharide binding"/>
    <property type="evidence" value="ECO:0007669"/>
    <property type="project" value="InterPro"/>
</dbReference>
<dbReference type="Pfam" id="PF03968">
    <property type="entry name" value="LptD_N"/>
    <property type="match status" value="1"/>
</dbReference>
<dbReference type="PANTHER" id="PTHR36504:SF1">
    <property type="entry name" value="LIPOPOLYSACCHARIDE EXPORT SYSTEM PROTEIN LPTA"/>
    <property type="match status" value="1"/>
</dbReference>
<dbReference type="GO" id="GO:0009279">
    <property type="term" value="C:cell outer membrane"/>
    <property type="evidence" value="ECO:0007669"/>
    <property type="project" value="TreeGrafter"/>
</dbReference>
<dbReference type="InterPro" id="IPR014340">
    <property type="entry name" value="LptA"/>
</dbReference>
<dbReference type="GO" id="GO:0015920">
    <property type="term" value="P:lipopolysaccharide transport"/>
    <property type="evidence" value="ECO:0007669"/>
    <property type="project" value="InterPro"/>
</dbReference>
<dbReference type="PANTHER" id="PTHR36504">
    <property type="entry name" value="LIPOPOLYSACCHARIDE EXPORT SYSTEM PROTEIN LPTA"/>
    <property type="match status" value="1"/>
</dbReference>
<evidence type="ECO:0000313" key="5">
    <source>
        <dbReference type="EMBL" id="HHJ64613.1"/>
    </source>
</evidence>
<gene>
    <name evidence="5" type="primary">lptA</name>
    <name evidence="5" type="ORF">ENJ61_06860</name>
</gene>